<evidence type="ECO:0000256" key="2">
    <source>
        <dbReference type="ARBA" id="ARBA00008488"/>
    </source>
</evidence>
<dbReference type="PANTHER" id="PTHR20855:SF3">
    <property type="entry name" value="LD03007P"/>
    <property type="match status" value="1"/>
</dbReference>
<keyword evidence="6" id="KW-0472">Membrane</keyword>
<keyword evidence="3" id="KW-1003">Cell membrane</keyword>
<evidence type="ECO:0000313" key="9">
    <source>
        <dbReference type="Proteomes" id="UP000397656"/>
    </source>
</evidence>
<reference evidence="8 9" key="1">
    <citation type="submission" date="2020-10" db="EMBL/GenBank/DDBJ databases">
        <title>Complete genome sequence of Cupriavidus basilensis CCUG 49340T.</title>
        <authorList>
            <person name="Salva-Serra F."/>
            <person name="Donoso R.A."/>
            <person name="Cho K.H."/>
            <person name="Yoo J.A."/>
            <person name="Lee K."/>
            <person name="Yoon S.-H."/>
            <person name="Perez-Pantoja D."/>
            <person name="Moore E.R.B."/>
        </authorList>
    </citation>
    <scope>NUCLEOTIDE SEQUENCE [LARGE SCALE GENOMIC DNA]</scope>
    <source>
        <strain evidence="9">CCUG 49340</strain>
    </source>
</reference>
<comment type="similarity">
    <text evidence="2">Belongs to the UPF0073 (Hly-III) family.</text>
</comment>
<dbReference type="NCBIfam" id="TIGR01065">
    <property type="entry name" value="hlyIII"/>
    <property type="match status" value="1"/>
</dbReference>
<dbReference type="EMBL" id="CP062804">
    <property type="protein sequence ID" value="QOT79911.1"/>
    <property type="molecule type" value="Genomic_DNA"/>
</dbReference>
<keyword evidence="7" id="KW-0862">Zinc</keyword>
<dbReference type="GeneID" id="98406230"/>
<evidence type="ECO:0000256" key="6">
    <source>
        <dbReference type="ARBA" id="ARBA00023136"/>
    </source>
</evidence>
<evidence type="ECO:0000256" key="3">
    <source>
        <dbReference type="ARBA" id="ARBA00022475"/>
    </source>
</evidence>
<keyword evidence="4" id="KW-0812">Transmembrane</keyword>
<dbReference type="GO" id="GO:0005886">
    <property type="term" value="C:plasma membrane"/>
    <property type="evidence" value="ECO:0007669"/>
    <property type="project" value="UniProtKB-SubCell"/>
</dbReference>
<dbReference type="RefSeq" id="WP_150985137.1">
    <property type="nucleotide sequence ID" value="NZ_CP062804.1"/>
</dbReference>
<feature type="binding site" evidence="7">
    <location>
        <position position="186"/>
    </location>
    <ligand>
        <name>Zn(2+)</name>
        <dbReference type="ChEBI" id="CHEBI:29105"/>
    </ligand>
</feature>
<name>A0A643FXM9_9BURK</name>
<evidence type="ECO:0000256" key="1">
    <source>
        <dbReference type="ARBA" id="ARBA00004651"/>
    </source>
</evidence>
<feature type="binding site" evidence="7">
    <location>
        <position position="182"/>
    </location>
    <ligand>
        <name>Zn(2+)</name>
        <dbReference type="ChEBI" id="CHEBI:29105"/>
    </ligand>
</feature>
<dbReference type="GO" id="GO:0046872">
    <property type="term" value="F:metal ion binding"/>
    <property type="evidence" value="ECO:0007669"/>
    <property type="project" value="UniProtKB-KW"/>
</dbReference>
<evidence type="ECO:0000256" key="5">
    <source>
        <dbReference type="ARBA" id="ARBA00022989"/>
    </source>
</evidence>
<comment type="subcellular location">
    <subcellularLocation>
        <location evidence="1">Cell membrane</location>
        <topology evidence="1">Multi-pass membrane protein</topology>
    </subcellularLocation>
</comment>
<accession>A0A643FXM9</accession>
<feature type="binding site" evidence="7">
    <location>
        <position position="60"/>
    </location>
    <ligand>
        <name>Zn(2+)</name>
        <dbReference type="ChEBI" id="CHEBI:29105"/>
    </ligand>
</feature>
<dbReference type="GO" id="GO:0140911">
    <property type="term" value="F:pore-forming activity"/>
    <property type="evidence" value="ECO:0007669"/>
    <property type="project" value="InterPro"/>
</dbReference>
<keyword evidence="7" id="KW-0479">Metal-binding</keyword>
<dbReference type="AlphaFoldDB" id="A0A643FXM9"/>
<proteinExistence type="inferred from homology"/>
<sequence>MYRGERFNGYSHLAGAVLAAAGTAVLITSSALYHDAWKVVSSIVYGTTLVFLYTISTLYHSLRGRPKDILRRLDYCAIYLLIAGSYTPFALVTLRGPWGWTLFGVNWGLAVIGIAQELLIGHRTRVFSLLIYVLMGWLVLFAFGPLVAALPAAGLYWLVAGGALYTAGIGFFLFDEKVRHFHGIWHLFVLAGSACQFVSILWYVG</sequence>
<dbReference type="InterPro" id="IPR005744">
    <property type="entry name" value="Hy-lIII"/>
</dbReference>
<protein>
    <submittedName>
        <fullName evidence="8">Hemolysin III family protein</fullName>
    </submittedName>
</protein>
<dbReference type="PANTHER" id="PTHR20855">
    <property type="entry name" value="ADIPOR/PROGESTIN RECEPTOR-RELATED"/>
    <property type="match status" value="1"/>
</dbReference>
<dbReference type="InterPro" id="IPR004254">
    <property type="entry name" value="AdipoR/HlyIII-related"/>
</dbReference>
<evidence type="ECO:0000256" key="4">
    <source>
        <dbReference type="ARBA" id="ARBA00022692"/>
    </source>
</evidence>
<dbReference type="Proteomes" id="UP000397656">
    <property type="component" value="Chromosome 2"/>
</dbReference>
<evidence type="ECO:0000256" key="7">
    <source>
        <dbReference type="PIRSR" id="PIRSR604254-1"/>
    </source>
</evidence>
<keyword evidence="5" id="KW-1133">Transmembrane helix</keyword>
<organism evidence="8 9">
    <name type="scientific">Cupriavidus basilensis</name>
    <dbReference type="NCBI Taxonomy" id="68895"/>
    <lineage>
        <taxon>Bacteria</taxon>
        <taxon>Pseudomonadati</taxon>
        <taxon>Pseudomonadota</taxon>
        <taxon>Betaproteobacteria</taxon>
        <taxon>Burkholderiales</taxon>
        <taxon>Burkholderiaceae</taxon>
        <taxon>Cupriavidus</taxon>
    </lineage>
</organism>
<evidence type="ECO:0000313" key="8">
    <source>
        <dbReference type="EMBL" id="QOT79911.1"/>
    </source>
</evidence>
<dbReference type="Pfam" id="PF03006">
    <property type="entry name" value="HlyIII"/>
    <property type="match status" value="1"/>
</dbReference>
<gene>
    <name evidence="8" type="ORF">F7R26_035245</name>
</gene>